<comment type="caution">
    <text evidence="4">The sequence shown here is derived from an EMBL/GenBank/DDBJ whole genome shotgun (WGS) entry which is preliminary data.</text>
</comment>
<name>A0A175VSN4_9PEZI</name>
<feature type="chain" id="PRO_5013357336" evidence="2">
    <location>
        <begin position="16"/>
        <end position="467"/>
    </location>
</feature>
<gene>
    <name evidence="4" type="ORF">MMYC01_209717</name>
</gene>
<reference evidence="4 5" key="1">
    <citation type="journal article" date="2016" name="Genome Announc.">
        <title>Genome Sequence of Madurella mycetomatis mm55, Isolated from a Human Mycetoma Case in Sudan.</title>
        <authorList>
            <person name="Smit S."/>
            <person name="Derks M.F."/>
            <person name="Bervoets S."/>
            <person name="Fahal A."/>
            <person name="van Leeuwen W."/>
            <person name="van Belkum A."/>
            <person name="van de Sande W.W."/>
        </authorList>
    </citation>
    <scope>NUCLEOTIDE SEQUENCE [LARGE SCALE GENOMIC DNA]</scope>
    <source>
        <strain evidence="5">mm55</strain>
    </source>
</reference>
<feature type="domain" description="SET" evidence="3">
    <location>
        <begin position="148"/>
        <end position="303"/>
    </location>
</feature>
<keyword evidence="4" id="KW-0489">Methyltransferase</keyword>
<dbReference type="InterPro" id="IPR001214">
    <property type="entry name" value="SET_dom"/>
</dbReference>
<dbReference type="VEuPathDB" id="FungiDB:MMYC01_209717"/>
<organism evidence="4 5">
    <name type="scientific">Madurella mycetomatis</name>
    <dbReference type="NCBI Taxonomy" id="100816"/>
    <lineage>
        <taxon>Eukaryota</taxon>
        <taxon>Fungi</taxon>
        <taxon>Dikarya</taxon>
        <taxon>Ascomycota</taxon>
        <taxon>Pezizomycotina</taxon>
        <taxon>Sordariomycetes</taxon>
        <taxon>Sordariomycetidae</taxon>
        <taxon>Sordariales</taxon>
        <taxon>Sordariales incertae sedis</taxon>
        <taxon>Madurella</taxon>
    </lineage>
</organism>
<sequence length="467" mass="51968">MTLLEILLFAGSALGHGSLGHSSLGHTALCGGQGPSLMVSGGNPVCNAAPGILPNITDKPTVAQSRQRQGKHGASRRQHAWTHTSPCFRLDSPGQEYCVFTDTNFADGRGISLVTKARRANYFAETPAFVKPGINKDVNQDLNRTIPAKYKVQEIPGKGMGVVATEHIRSGDLIIANTVSLLVDYGAFSLARDEYFELQVSAVDRLPSAHRAALLALSTHDETHLEHEEHVDKLIATNAFDIYPGDEDEESSDTMFGIFPEISRMNHDCRPNADYRFDHDTLVQYVTALRDISPGEEITLTYIDPVMPRAARMEKLHRNWGFECSCPLCSLDKHRADASDARIDQIKWLWEETREETGSPEMAELIISLYQQEKLWGKMPGAYYFAATEYNGAGDPWTAIKYARLAIEAGIPTLGENSRTVREMRKLARDPWKHRSWMASVKEAQGLEHRHGYQHESDSNSDSEGED</sequence>
<feature type="signal peptide" evidence="2">
    <location>
        <begin position="1"/>
        <end position="15"/>
    </location>
</feature>
<dbReference type="GO" id="GO:0032259">
    <property type="term" value="P:methylation"/>
    <property type="evidence" value="ECO:0007669"/>
    <property type="project" value="UniProtKB-KW"/>
</dbReference>
<evidence type="ECO:0000256" key="1">
    <source>
        <dbReference type="SAM" id="MobiDB-lite"/>
    </source>
</evidence>
<keyword evidence="2" id="KW-0732">Signal</keyword>
<dbReference type="Proteomes" id="UP000078237">
    <property type="component" value="Unassembled WGS sequence"/>
</dbReference>
<protein>
    <submittedName>
        <fullName evidence="4">N-lysine methyltransferase SMYD2-B</fullName>
    </submittedName>
</protein>
<dbReference type="GO" id="GO:0008168">
    <property type="term" value="F:methyltransferase activity"/>
    <property type="evidence" value="ECO:0007669"/>
    <property type="project" value="UniProtKB-KW"/>
</dbReference>
<dbReference type="AlphaFoldDB" id="A0A175VSN4"/>
<evidence type="ECO:0000313" key="5">
    <source>
        <dbReference type="Proteomes" id="UP000078237"/>
    </source>
</evidence>
<dbReference type="PANTHER" id="PTHR47332:SF6">
    <property type="entry name" value="SET DOMAIN-CONTAINING PROTEIN"/>
    <property type="match status" value="1"/>
</dbReference>
<keyword evidence="5" id="KW-1185">Reference proteome</keyword>
<evidence type="ECO:0000256" key="2">
    <source>
        <dbReference type="SAM" id="SignalP"/>
    </source>
</evidence>
<dbReference type="PANTHER" id="PTHR47332">
    <property type="entry name" value="SET DOMAIN-CONTAINING PROTEIN 5"/>
    <property type="match status" value="1"/>
</dbReference>
<keyword evidence="4" id="KW-0808">Transferase</keyword>
<dbReference type="SUPFAM" id="SSF82199">
    <property type="entry name" value="SET domain"/>
    <property type="match status" value="1"/>
</dbReference>
<dbReference type="OrthoDB" id="265717at2759"/>
<dbReference type="PROSITE" id="PS50280">
    <property type="entry name" value="SET"/>
    <property type="match status" value="1"/>
</dbReference>
<feature type="compositionally biased region" description="Basic and acidic residues" evidence="1">
    <location>
        <begin position="446"/>
        <end position="458"/>
    </location>
</feature>
<accession>A0A175VSN4</accession>
<evidence type="ECO:0000313" key="4">
    <source>
        <dbReference type="EMBL" id="KXX74536.1"/>
    </source>
</evidence>
<dbReference type="Gene3D" id="2.170.270.10">
    <property type="entry name" value="SET domain"/>
    <property type="match status" value="1"/>
</dbReference>
<dbReference type="EMBL" id="LCTW02000342">
    <property type="protein sequence ID" value="KXX74536.1"/>
    <property type="molecule type" value="Genomic_DNA"/>
</dbReference>
<dbReference type="Pfam" id="PF00856">
    <property type="entry name" value="SET"/>
    <property type="match status" value="1"/>
</dbReference>
<dbReference type="SMART" id="SM00317">
    <property type="entry name" value="SET"/>
    <property type="match status" value="1"/>
</dbReference>
<evidence type="ECO:0000259" key="3">
    <source>
        <dbReference type="PROSITE" id="PS50280"/>
    </source>
</evidence>
<proteinExistence type="predicted"/>
<dbReference type="STRING" id="100816.A0A175VSN4"/>
<feature type="region of interest" description="Disordered" evidence="1">
    <location>
        <begin position="446"/>
        <end position="467"/>
    </location>
</feature>
<dbReference type="InterPro" id="IPR053185">
    <property type="entry name" value="SET_domain_protein"/>
</dbReference>
<dbReference type="InterPro" id="IPR046341">
    <property type="entry name" value="SET_dom_sf"/>
</dbReference>
<dbReference type="CDD" id="cd20071">
    <property type="entry name" value="SET_SMYD"/>
    <property type="match status" value="1"/>
</dbReference>